<dbReference type="Gene3D" id="3.40.50.150">
    <property type="entry name" value="Vaccinia Virus protein VP39"/>
    <property type="match status" value="1"/>
</dbReference>
<evidence type="ECO:0000313" key="1">
    <source>
        <dbReference type="EMBL" id="BAY72947.1"/>
    </source>
</evidence>
<evidence type="ECO:0000313" key="2">
    <source>
        <dbReference type="Proteomes" id="UP000217507"/>
    </source>
</evidence>
<dbReference type="Pfam" id="PF04672">
    <property type="entry name" value="Methyltransf_19"/>
    <property type="match status" value="1"/>
</dbReference>
<geneLocation type="plasmid" evidence="1">
    <name>plasmid1</name>
</geneLocation>
<dbReference type="InterPro" id="IPR029063">
    <property type="entry name" value="SAM-dependent_MTases_sf"/>
</dbReference>
<name>A0A1Z4KVJ9_ANAVA</name>
<proteinExistence type="predicted"/>
<sequence>MEVPSVANTARIIDYWLGGSHHFPVDEEAAKVFEQVYPKSPEVFQELRAYIGKVSRYIESQGINQFVVFGAGLPTCGNVHEAASQSKVVYTDIDQANIEIGRTLLENNPQADYTFCECQKADFSSRYSSNVLY</sequence>
<protein>
    <submittedName>
        <fullName evidence="1">Uncharacterized protein</fullName>
    </submittedName>
</protein>
<dbReference type="AlphaFoldDB" id="A0A1Z4KVJ9"/>
<organism evidence="1 2">
    <name type="scientific">Trichormus variabilis NIES-23</name>
    <dbReference type="NCBI Taxonomy" id="1973479"/>
    <lineage>
        <taxon>Bacteria</taxon>
        <taxon>Bacillati</taxon>
        <taxon>Cyanobacteriota</taxon>
        <taxon>Cyanophyceae</taxon>
        <taxon>Nostocales</taxon>
        <taxon>Nostocaceae</taxon>
        <taxon>Trichormus</taxon>
    </lineage>
</organism>
<accession>A0A1Z4KVJ9</accession>
<dbReference type="SUPFAM" id="SSF53335">
    <property type="entry name" value="S-adenosyl-L-methionine-dependent methyltransferases"/>
    <property type="match status" value="1"/>
</dbReference>
<keyword evidence="1" id="KW-0614">Plasmid</keyword>
<dbReference type="EMBL" id="AP018217">
    <property type="protein sequence ID" value="BAY72947.1"/>
    <property type="molecule type" value="Genomic_DNA"/>
</dbReference>
<gene>
    <name evidence="1" type="ORF">NIES23_57750</name>
</gene>
<dbReference type="InterPro" id="IPR006764">
    <property type="entry name" value="SAM_dep_MeTrfase_SAV2177_type"/>
</dbReference>
<dbReference type="Proteomes" id="UP000217507">
    <property type="component" value="Plasmid Plasmid1 dna"/>
</dbReference>
<reference evidence="1 2" key="1">
    <citation type="submission" date="2017-06" db="EMBL/GenBank/DDBJ databases">
        <title>Genome sequencing of cyanobaciteial culture collection at National Institute for Environmental Studies (NIES).</title>
        <authorList>
            <person name="Hirose Y."/>
            <person name="Shimura Y."/>
            <person name="Fujisawa T."/>
            <person name="Nakamura Y."/>
            <person name="Kawachi M."/>
        </authorList>
    </citation>
    <scope>NUCLEOTIDE SEQUENCE [LARGE SCALE GENOMIC DNA]</scope>
    <source>
        <strain evidence="1 2">NIES-23</strain>
        <plasmid evidence="2">Plasmid Plasmid1 dna</plasmid>
    </source>
</reference>